<keyword evidence="6 11" id="KW-0812">Transmembrane</keyword>
<dbReference type="AlphaFoldDB" id="A0A915YCE3"/>
<dbReference type="GO" id="GO:0005886">
    <property type="term" value="C:plasma membrane"/>
    <property type="evidence" value="ECO:0007669"/>
    <property type="project" value="UniProtKB-SubCell"/>
</dbReference>
<keyword evidence="13" id="KW-1185">Reference proteome</keyword>
<evidence type="ECO:0000256" key="3">
    <source>
        <dbReference type="ARBA" id="ARBA00014962"/>
    </source>
</evidence>
<keyword evidence="5" id="KW-1003">Cell membrane</keyword>
<dbReference type="SMART" id="SM01323">
    <property type="entry name" value="YajC"/>
    <property type="match status" value="1"/>
</dbReference>
<evidence type="ECO:0000313" key="12">
    <source>
        <dbReference type="EMBL" id="BDS10468.1"/>
    </source>
</evidence>
<name>A0A915YCE3_9BACT</name>
<proteinExistence type="inferred from homology"/>
<dbReference type="PANTHER" id="PTHR33909">
    <property type="entry name" value="SEC TRANSLOCON ACCESSORY COMPLEX SUBUNIT YAJC"/>
    <property type="match status" value="1"/>
</dbReference>
<dbReference type="GO" id="GO:0015031">
    <property type="term" value="P:protein transport"/>
    <property type="evidence" value="ECO:0007669"/>
    <property type="project" value="UniProtKB-KW"/>
</dbReference>
<comment type="similarity">
    <text evidence="2">Belongs to the YajC family.</text>
</comment>
<keyword evidence="4" id="KW-0813">Transport</keyword>
<evidence type="ECO:0000256" key="6">
    <source>
        <dbReference type="ARBA" id="ARBA00022692"/>
    </source>
</evidence>
<evidence type="ECO:0000256" key="7">
    <source>
        <dbReference type="ARBA" id="ARBA00022927"/>
    </source>
</evidence>
<evidence type="ECO:0000256" key="11">
    <source>
        <dbReference type="SAM" id="Phobius"/>
    </source>
</evidence>
<evidence type="ECO:0000256" key="1">
    <source>
        <dbReference type="ARBA" id="ARBA00004162"/>
    </source>
</evidence>
<dbReference type="NCBIfam" id="TIGR00739">
    <property type="entry name" value="yajC"/>
    <property type="match status" value="1"/>
</dbReference>
<reference evidence="12" key="1">
    <citation type="submission" date="2022-09" db="EMBL/GenBank/DDBJ databases">
        <title>Aureispira anguillicida sp. nov., isolated from Leptocephalus of Japanese eel Anguilla japonica.</title>
        <authorList>
            <person name="Yuasa K."/>
            <person name="Mekata T."/>
            <person name="Ikunari K."/>
        </authorList>
    </citation>
    <scope>NUCLEOTIDE SEQUENCE</scope>
    <source>
        <strain evidence="12">EL160426</strain>
    </source>
</reference>
<dbReference type="KEGG" id="aup:AsAng_0011760"/>
<keyword evidence="10 11" id="KW-0472">Membrane</keyword>
<evidence type="ECO:0000313" key="13">
    <source>
        <dbReference type="Proteomes" id="UP001060919"/>
    </source>
</evidence>
<comment type="subcellular location">
    <subcellularLocation>
        <location evidence="1">Cell membrane</location>
        <topology evidence="1">Single-pass membrane protein</topology>
    </subcellularLocation>
</comment>
<dbReference type="RefSeq" id="WP_264791778.1">
    <property type="nucleotide sequence ID" value="NZ_AP026867.1"/>
</dbReference>
<accession>A0A915YCE3</accession>
<dbReference type="Pfam" id="PF02699">
    <property type="entry name" value="YajC"/>
    <property type="match status" value="1"/>
</dbReference>
<dbReference type="Proteomes" id="UP001060919">
    <property type="component" value="Chromosome"/>
</dbReference>
<organism evidence="12 13">
    <name type="scientific">Aureispira anguillae</name>
    <dbReference type="NCBI Taxonomy" id="2864201"/>
    <lineage>
        <taxon>Bacteria</taxon>
        <taxon>Pseudomonadati</taxon>
        <taxon>Bacteroidota</taxon>
        <taxon>Saprospiria</taxon>
        <taxon>Saprospirales</taxon>
        <taxon>Saprospiraceae</taxon>
        <taxon>Aureispira</taxon>
    </lineage>
</organism>
<dbReference type="EMBL" id="AP026867">
    <property type="protein sequence ID" value="BDS10468.1"/>
    <property type="molecule type" value="Genomic_DNA"/>
</dbReference>
<dbReference type="InterPro" id="IPR003849">
    <property type="entry name" value="Preprotein_translocase_YajC"/>
</dbReference>
<keyword evidence="9" id="KW-0811">Translocation</keyword>
<evidence type="ECO:0000256" key="9">
    <source>
        <dbReference type="ARBA" id="ARBA00023010"/>
    </source>
</evidence>
<keyword evidence="8 11" id="KW-1133">Transmembrane helix</keyword>
<keyword evidence="7" id="KW-0653">Protein transport</keyword>
<sequence>MMNTVLLLWQDAGGDVATAGPSPLFWPFMLIGMAVFYFFMIRPSVKEQKEQKTFSDSLKKGSKVITAGGIHGTISAIDETQISLLIAPKTVITVQRGSISLEQTKSVYGGNTSSTAKEPAKA</sequence>
<feature type="transmembrane region" description="Helical" evidence="11">
    <location>
        <begin position="24"/>
        <end position="41"/>
    </location>
</feature>
<gene>
    <name evidence="12" type="ORF">AsAng_0011760</name>
</gene>
<evidence type="ECO:0000256" key="2">
    <source>
        <dbReference type="ARBA" id="ARBA00006742"/>
    </source>
</evidence>
<dbReference type="PRINTS" id="PR01853">
    <property type="entry name" value="YAJCTRNLCASE"/>
</dbReference>
<evidence type="ECO:0000256" key="10">
    <source>
        <dbReference type="ARBA" id="ARBA00023136"/>
    </source>
</evidence>
<evidence type="ECO:0000256" key="5">
    <source>
        <dbReference type="ARBA" id="ARBA00022475"/>
    </source>
</evidence>
<protein>
    <recommendedName>
        <fullName evidence="3">Sec translocon accessory complex subunit YajC</fullName>
    </recommendedName>
</protein>
<evidence type="ECO:0000256" key="4">
    <source>
        <dbReference type="ARBA" id="ARBA00022448"/>
    </source>
</evidence>
<dbReference type="PANTHER" id="PTHR33909:SF1">
    <property type="entry name" value="SEC TRANSLOCON ACCESSORY COMPLEX SUBUNIT YAJC"/>
    <property type="match status" value="1"/>
</dbReference>
<evidence type="ECO:0000256" key="8">
    <source>
        <dbReference type="ARBA" id="ARBA00022989"/>
    </source>
</evidence>